<proteinExistence type="predicted"/>
<dbReference type="EMBL" id="QQAH01000009">
    <property type="protein sequence ID" value="RDD81731.1"/>
    <property type="molecule type" value="Genomic_DNA"/>
</dbReference>
<reference evidence="1 2" key="1">
    <citation type="submission" date="2018-07" db="EMBL/GenBank/DDBJ databases">
        <title>Dyella tabacisoli L4-6T, whole genome shotgun sequence.</title>
        <authorList>
            <person name="Zhou X.-K."/>
            <person name="Li W.-J."/>
            <person name="Duan Y.-Q."/>
        </authorList>
    </citation>
    <scope>NUCLEOTIDE SEQUENCE [LARGE SCALE GENOMIC DNA]</scope>
    <source>
        <strain evidence="1 2">L4-6</strain>
    </source>
</reference>
<keyword evidence="2" id="KW-1185">Reference proteome</keyword>
<accession>A0A369UMH2</accession>
<name>A0A369UMH2_9GAMM</name>
<sequence length="620" mass="65564">MLSGHQVLVTIGTPCTMSAVGSTETYQAKVRGEADFIAMAAFDAGLIAFDDPADDISSMRWVGGEQAGQPATLAEIETRYGSQLRANLGIRRIDPNLLMPSQTVTDIAACLPHDLENGGLRRLAGIRYDDVRGSALRDMYGLFQDEPLLGPSLQSQLFAYGALGALAGLPTPLSELVSNPYGFRVAAATAFAGMDALGQWLRPDAPPPPEGKPRDRFAVQLASSLGSHGPALVSTMLAPAYSLSRTLKNPALRDSLRSDDPGYLRVPQTPMTAVGACASSLVALCDIAPQLLFDYPGFQRPKMVLLTAADASLQPRFGLLDAFGGGALMTSEKLDAINAAHGPDEQRAVSDSLAPFDVDANGTVVGNAGSGLLITTLDFALRHFLDITSIIVGWGQSGEAGGKAHFAGVGFGGENAMVHALDMAHKAHGYGVADFEYLVAHATGTRTNSKSDLTTASAGRTGAALRQGFSGPLPPMFVGTPKALGDGHTMGETGLKAISQALQYVLGRLAPGVPTLRQLDPELESTAAAFTLQKAPLQGHLDSGALCATQGFGGYNGAVALRSANPAALARYEIDPQVLAAYLERWPQLRKERERRERAFRRGPRLALTMVERHRWHGEE</sequence>
<dbReference type="InterPro" id="IPR016039">
    <property type="entry name" value="Thiolase-like"/>
</dbReference>
<comment type="caution">
    <text evidence="1">The sequence shown here is derived from an EMBL/GenBank/DDBJ whole genome shotgun (WGS) entry which is preliminary data.</text>
</comment>
<dbReference type="AlphaFoldDB" id="A0A369UMH2"/>
<protein>
    <submittedName>
        <fullName evidence="1">Uncharacterized protein</fullName>
    </submittedName>
</protein>
<dbReference type="Proteomes" id="UP000253782">
    <property type="component" value="Unassembled WGS sequence"/>
</dbReference>
<evidence type="ECO:0000313" key="2">
    <source>
        <dbReference type="Proteomes" id="UP000253782"/>
    </source>
</evidence>
<evidence type="ECO:0000313" key="1">
    <source>
        <dbReference type="EMBL" id="RDD81731.1"/>
    </source>
</evidence>
<dbReference type="Gene3D" id="3.40.47.10">
    <property type="match status" value="1"/>
</dbReference>
<dbReference type="SUPFAM" id="SSF53901">
    <property type="entry name" value="Thiolase-like"/>
    <property type="match status" value="2"/>
</dbReference>
<dbReference type="GO" id="GO:0016746">
    <property type="term" value="F:acyltransferase activity"/>
    <property type="evidence" value="ECO:0007669"/>
    <property type="project" value="InterPro"/>
</dbReference>
<gene>
    <name evidence="1" type="ORF">DVJ77_11280</name>
</gene>
<organism evidence="1 2">
    <name type="scientific">Dyella tabacisoli</name>
    <dbReference type="NCBI Taxonomy" id="2282381"/>
    <lineage>
        <taxon>Bacteria</taxon>
        <taxon>Pseudomonadati</taxon>
        <taxon>Pseudomonadota</taxon>
        <taxon>Gammaproteobacteria</taxon>
        <taxon>Lysobacterales</taxon>
        <taxon>Rhodanobacteraceae</taxon>
        <taxon>Dyella</taxon>
    </lineage>
</organism>